<accession>B8B182</accession>
<organism evidence="2 3">
    <name type="scientific">Oryza sativa subsp. indica</name>
    <name type="common">Rice</name>
    <dbReference type="NCBI Taxonomy" id="39946"/>
    <lineage>
        <taxon>Eukaryota</taxon>
        <taxon>Viridiplantae</taxon>
        <taxon>Streptophyta</taxon>
        <taxon>Embryophyta</taxon>
        <taxon>Tracheophyta</taxon>
        <taxon>Spermatophyta</taxon>
        <taxon>Magnoliopsida</taxon>
        <taxon>Liliopsida</taxon>
        <taxon>Poales</taxon>
        <taxon>Poaceae</taxon>
        <taxon>BOP clade</taxon>
        <taxon>Oryzoideae</taxon>
        <taxon>Oryzeae</taxon>
        <taxon>Oryzinae</taxon>
        <taxon>Oryza</taxon>
        <taxon>Oryza sativa</taxon>
    </lineage>
</organism>
<reference evidence="2 3" key="1">
    <citation type="journal article" date="2005" name="PLoS Biol.">
        <title>The genomes of Oryza sativa: a history of duplications.</title>
        <authorList>
            <person name="Yu J."/>
            <person name="Wang J."/>
            <person name="Lin W."/>
            <person name="Li S."/>
            <person name="Li H."/>
            <person name="Zhou J."/>
            <person name="Ni P."/>
            <person name="Dong W."/>
            <person name="Hu S."/>
            <person name="Zeng C."/>
            <person name="Zhang J."/>
            <person name="Zhang Y."/>
            <person name="Li R."/>
            <person name="Xu Z."/>
            <person name="Li S."/>
            <person name="Li X."/>
            <person name="Zheng H."/>
            <person name="Cong L."/>
            <person name="Lin L."/>
            <person name="Yin J."/>
            <person name="Geng J."/>
            <person name="Li G."/>
            <person name="Shi J."/>
            <person name="Liu J."/>
            <person name="Lv H."/>
            <person name="Li J."/>
            <person name="Wang J."/>
            <person name="Deng Y."/>
            <person name="Ran L."/>
            <person name="Shi X."/>
            <person name="Wang X."/>
            <person name="Wu Q."/>
            <person name="Li C."/>
            <person name="Ren X."/>
            <person name="Wang J."/>
            <person name="Wang X."/>
            <person name="Li D."/>
            <person name="Liu D."/>
            <person name="Zhang X."/>
            <person name="Ji Z."/>
            <person name="Zhao W."/>
            <person name="Sun Y."/>
            <person name="Zhang Z."/>
            <person name="Bao J."/>
            <person name="Han Y."/>
            <person name="Dong L."/>
            <person name="Ji J."/>
            <person name="Chen P."/>
            <person name="Wu S."/>
            <person name="Liu J."/>
            <person name="Xiao Y."/>
            <person name="Bu D."/>
            <person name="Tan J."/>
            <person name="Yang L."/>
            <person name="Ye C."/>
            <person name="Zhang J."/>
            <person name="Xu J."/>
            <person name="Zhou Y."/>
            <person name="Yu Y."/>
            <person name="Zhang B."/>
            <person name="Zhuang S."/>
            <person name="Wei H."/>
            <person name="Liu B."/>
            <person name="Lei M."/>
            <person name="Yu H."/>
            <person name="Li Y."/>
            <person name="Xu H."/>
            <person name="Wei S."/>
            <person name="He X."/>
            <person name="Fang L."/>
            <person name="Zhang Z."/>
            <person name="Zhang Y."/>
            <person name="Huang X."/>
            <person name="Su Z."/>
            <person name="Tong W."/>
            <person name="Li J."/>
            <person name="Tong Z."/>
            <person name="Li S."/>
            <person name="Ye J."/>
            <person name="Wang L."/>
            <person name="Fang L."/>
            <person name="Lei T."/>
            <person name="Chen C."/>
            <person name="Chen H."/>
            <person name="Xu Z."/>
            <person name="Li H."/>
            <person name="Huang H."/>
            <person name="Zhang F."/>
            <person name="Xu H."/>
            <person name="Li N."/>
            <person name="Zhao C."/>
            <person name="Li S."/>
            <person name="Dong L."/>
            <person name="Huang Y."/>
            <person name="Li L."/>
            <person name="Xi Y."/>
            <person name="Qi Q."/>
            <person name="Li W."/>
            <person name="Zhang B."/>
            <person name="Hu W."/>
            <person name="Zhang Y."/>
            <person name="Tian X."/>
            <person name="Jiao Y."/>
            <person name="Liang X."/>
            <person name="Jin J."/>
            <person name="Gao L."/>
            <person name="Zheng W."/>
            <person name="Hao B."/>
            <person name="Liu S."/>
            <person name="Wang W."/>
            <person name="Yuan L."/>
            <person name="Cao M."/>
            <person name="McDermott J."/>
            <person name="Samudrala R."/>
            <person name="Wang J."/>
            <person name="Wong G.K."/>
            <person name="Yang H."/>
        </authorList>
    </citation>
    <scope>NUCLEOTIDE SEQUENCE [LARGE SCALE GENOMIC DNA]</scope>
    <source>
        <strain evidence="3">cv. 93-11</strain>
    </source>
</reference>
<protein>
    <submittedName>
        <fullName evidence="2">Uncharacterized protein</fullName>
    </submittedName>
</protein>
<feature type="transmembrane region" description="Helical" evidence="1">
    <location>
        <begin position="120"/>
        <end position="140"/>
    </location>
</feature>
<name>B8B182_ORYSI</name>
<dbReference type="EMBL" id="CM000131">
    <property type="protein sequence ID" value="EEC81162.1"/>
    <property type="molecule type" value="Genomic_DNA"/>
</dbReference>
<keyword evidence="3" id="KW-1185">Reference proteome</keyword>
<keyword evidence="1" id="KW-0472">Membrane</keyword>
<evidence type="ECO:0000256" key="1">
    <source>
        <dbReference type="SAM" id="Phobius"/>
    </source>
</evidence>
<feature type="transmembrane region" description="Helical" evidence="1">
    <location>
        <begin position="160"/>
        <end position="177"/>
    </location>
</feature>
<proteinExistence type="predicted"/>
<dbReference type="AlphaFoldDB" id="B8B182"/>
<evidence type="ECO:0000313" key="3">
    <source>
        <dbReference type="Proteomes" id="UP000007015"/>
    </source>
</evidence>
<dbReference type="Gramene" id="BGIOSGA020694-TA">
    <property type="protein sequence ID" value="BGIOSGA020694-PA"/>
    <property type="gene ID" value="BGIOSGA020694"/>
</dbReference>
<evidence type="ECO:0000313" key="2">
    <source>
        <dbReference type="EMBL" id="EEC81162.1"/>
    </source>
</evidence>
<keyword evidence="1" id="KW-1133">Transmembrane helix</keyword>
<dbReference type="OMA" id="GDQQNDH"/>
<dbReference type="HOGENOM" id="CLU_1512991_0_0_1"/>
<keyword evidence="1" id="KW-0812">Transmembrane</keyword>
<gene>
    <name evidence="2" type="ORF">OsI_24086</name>
</gene>
<sequence length="178" mass="20193">MVMGMHASLSSRFTGELGIQSEGGELSKERWRRDDDDLTDRKKTERIEGIELHDLINRSKMVEGLEAAKDVVDLEKAIDIIDAAAVVEAIAGEEKVPADLQVQVQRDASKLNNQHARKKYWLLLWFLIVVWVMILTDHFFDVDGDQQKDHAESDSPHSTLAKFIGFLSVICLMFRALD</sequence>
<dbReference type="Proteomes" id="UP000007015">
    <property type="component" value="Chromosome 6"/>
</dbReference>